<feature type="domain" description="Photosynthesis system II assembly factor Ycf48/Hcf136-like" evidence="1">
    <location>
        <begin position="223"/>
        <end position="452"/>
    </location>
</feature>
<dbReference type="GO" id="GO:0010411">
    <property type="term" value="P:xyloglucan metabolic process"/>
    <property type="evidence" value="ECO:0007669"/>
    <property type="project" value="TreeGrafter"/>
</dbReference>
<dbReference type="PANTHER" id="PTHR43739:SF5">
    <property type="entry name" value="EXO-ALPHA-SIALIDASE"/>
    <property type="match status" value="1"/>
</dbReference>
<dbReference type="GO" id="GO:0016798">
    <property type="term" value="F:hydrolase activity, acting on glycosyl bonds"/>
    <property type="evidence" value="ECO:0007669"/>
    <property type="project" value="UniProtKB-KW"/>
</dbReference>
<dbReference type="Proteomes" id="UP000503096">
    <property type="component" value="Chromosome"/>
</dbReference>
<dbReference type="EMBL" id="CP053073">
    <property type="protein sequence ID" value="QJR16704.1"/>
    <property type="molecule type" value="Genomic_DNA"/>
</dbReference>
<evidence type="ECO:0000313" key="2">
    <source>
        <dbReference type="EMBL" id="QJR16704.1"/>
    </source>
</evidence>
<evidence type="ECO:0000313" key="3">
    <source>
        <dbReference type="Proteomes" id="UP000503096"/>
    </source>
</evidence>
<dbReference type="PANTHER" id="PTHR43739">
    <property type="entry name" value="XYLOGLUCANASE (EUROFUNG)"/>
    <property type="match status" value="1"/>
</dbReference>
<dbReference type="KEGG" id="upl:DSM104440_03540"/>
<reference evidence="2 3" key="1">
    <citation type="submission" date="2020-04" db="EMBL/GenBank/DDBJ databases">
        <title>Usitatibacter rugosus gen. nov., sp. nov. and Usitatibacter palustris sp. nov., novel members of Usitatibacteraceae fam. nov. within the order Nitrosomonadales isolated from soil.</title>
        <authorList>
            <person name="Huber K.J."/>
            <person name="Neumann-Schaal M."/>
            <person name="Geppert A."/>
            <person name="Luckner M."/>
            <person name="Wanner G."/>
            <person name="Overmann J."/>
        </authorList>
    </citation>
    <scope>NUCLEOTIDE SEQUENCE [LARGE SCALE GENOMIC DNA]</scope>
    <source>
        <strain evidence="2 3">Swamp67</strain>
    </source>
</reference>
<accession>A0A6M4HDN8</accession>
<dbReference type="EC" id="3.2.1.-" evidence="2"/>
<dbReference type="Gene3D" id="2.130.10.10">
    <property type="entry name" value="YVTN repeat-like/Quinoprotein amine dehydrogenase"/>
    <property type="match status" value="5"/>
</dbReference>
<keyword evidence="2" id="KW-0378">Hydrolase</keyword>
<dbReference type="CDD" id="cd15482">
    <property type="entry name" value="Sialidase_non-viral"/>
    <property type="match status" value="2"/>
</dbReference>
<dbReference type="RefSeq" id="WP_171165046.1">
    <property type="nucleotide sequence ID" value="NZ_CP053073.1"/>
</dbReference>
<name>A0A6M4HDN8_9PROT</name>
<gene>
    <name evidence="2" type="ORF">DSM104440_03540</name>
</gene>
<protein>
    <submittedName>
        <fullName evidence="2">Xyloglucanase</fullName>
        <ecNumber evidence="2">3.2.1.-</ecNumber>
    </submittedName>
</protein>
<dbReference type="InParanoid" id="A0A6M4HDN8"/>
<sequence length="803" mass="85170">MGRPLFRLSVWVALAALSLPIDDAQAQGRLSPNKKKEGESADYALRRAQAFHDLYAGSEEKSEVANAKRTFSARTIGQPAAIGRPLPIYYPSVNRDAKLNALTAGAPAVRFPGSTFRTMTPGAPPQPGIVWRNLGPTNTAGRVSSLAVDPHDPKTIYRGTAGGGLWRSRDGGVTWTPLTDSLGNLSIGAVALAPKSKPEDPQVIYMGTGEGVVAIDGIDGIGFLRSPDGGETWDLPVSVSATKFFAINVHPAKSMEVLVATSGGIQKSTDGGKTWATKLANVYGTDLARLPGAPQTVLATVWDVATANQTGRGFIYRSTDGGDSWTKVAGAGLGIFDAEAGRMALAVSISKPGVAYVLAASAQGDSKDCRQDPVDQTGVYRSEDGGQTWSFRSNPITGSCDADGHDSILGGQGWYATAITVSPTDPNVLVAGGLDVWRSADGGGSWTKQSRWHEEKTSPTYSHADIHAFAWAGNRLLIGDDGGVGTSSDVARSFSRLDKGITTKQYYSLGISPTDRDLLIGGAQDNGTDIRIGASAEFLEVIGGDGFAVAVNAKDPKVLYGSVYNSRIFRSTDGGKKFSEISPKYSRGERRPFITPLTMDPNNSSVLYTGSHLLWKTADGGTTWSKTSETDLADAFGGNGYLTKVAVASLNSQFLLASASNGTVKLSKDGGASWTLQTGLPGSYTTHVEFDPKSLDVFYATYTASSPGGLVYKTIDGGKSFTRVDRGLPRVPVHVLRVDPKDQRILYVGTDVGLYRSTDGGAQWDRYVKDLPAVSIWDIAILSDRSAMRLASHGRGFFEIKLP</sequence>
<dbReference type="InterPro" id="IPR028203">
    <property type="entry name" value="PSII_CF48-like_dom"/>
</dbReference>
<dbReference type="InterPro" id="IPR052025">
    <property type="entry name" value="Xyloglucanase_GH74"/>
</dbReference>
<organism evidence="2 3">
    <name type="scientific">Usitatibacter palustris</name>
    <dbReference type="NCBI Taxonomy" id="2732487"/>
    <lineage>
        <taxon>Bacteria</taxon>
        <taxon>Pseudomonadati</taxon>
        <taxon>Pseudomonadota</taxon>
        <taxon>Betaproteobacteria</taxon>
        <taxon>Nitrosomonadales</taxon>
        <taxon>Usitatibacteraceae</taxon>
        <taxon>Usitatibacter</taxon>
    </lineage>
</organism>
<evidence type="ECO:0000259" key="1">
    <source>
        <dbReference type="Pfam" id="PF14870"/>
    </source>
</evidence>
<dbReference type="Pfam" id="PF14870">
    <property type="entry name" value="PSII_BNR"/>
    <property type="match status" value="2"/>
</dbReference>
<feature type="domain" description="Photosynthesis system II assembly factor Ycf48/Hcf136-like" evidence="1">
    <location>
        <begin position="652"/>
        <end position="795"/>
    </location>
</feature>
<proteinExistence type="predicted"/>
<keyword evidence="2" id="KW-0326">Glycosidase</keyword>
<dbReference type="SUPFAM" id="SSF110296">
    <property type="entry name" value="Oligoxyloglucan reducing end-specific cellobiohydrolase"/>
    <property type="match status" value="2"/>
</dbReference>
<dbReference type="AlphaFoldDB" id="A0A6M4HDN8"/>
<keyword evidence="3" id="KW-1185">Reference proteome</keyword>
<dbReference type="InterPro" id="IPR015943">
    <property type="entry name" value="WD40/YVTN_repeat-like_dom_sf"/>
</dbReference>